<evidence type="ECO:0000259" key="1">
    <source>
        <dbReference type="PROSITE" id="PS51186"/>
    </source>
</evidence>
<keyword evidence="3" id="KW-1185">Reference proteome</keyword>
<dbReference type="AlphaFoldDB" id="A0A841AI77"/>
<keyword evidence="2" id="KW-0808">Transferase</keyword>
<dbReference type="RefSeq" id="WP_184233118.1">
    <property type="nucleotide sequence ID" value="NZ_JACHMJ010000001.1"/>
</dbReference>
<dbReference type="InterPro" id="IPR051531">
    <property type="entry name" value="N-acetyltransferase"/>
</dbReference>
<dbReference type="EMBL" id="JACHMJ010000001">
    <property type="protein sequence ID" value="MBB5842048.1"/>
    <property type="molecule type" value="Genomic_DNA"/>
</dbReference>
<dbReference type="PANTHER" id="PTHR43792">
    <property type="entry name" value="GNAT FAMILY, PUTATIVE (AFU_ORTHOLOGUE AFUA_3G00765)-RELATED-RELATED"/>
    <property type="match status" value="1"/>
</dbReference>
<dbReference type="CDD" id="cd04301">
    <property type="entry name" value="NAT_SF"/>
    <property type="match status" value="1"/>
</dbReference>
<dbReference type="GO" id="GO:0016747">
    <property type="term" value="F:acyltransferase activity, transferring groups other than amino-acyl groups"/>
    <property type="evidence" value="ECO:0007669"/>
    <property type="project" value="InterPro"/>
</dbReference>
<dbReference type="Gene3D" id="3.40.630.30">
    <property type="match status" value="1"/>
</dbReference>
<name>A0A841AI77_9MICO</name>
<dbReference type="InterPro" id="IPR016181">
    <property type="entry name" value="Acyl_CoA_acyltransferase"/>
</dbReference>
<evidence type="ECO:0000313" key="3">
    <source>
        <dbReference type="Proteomes" id="UP000536685"/>
    </source>
</evidence>
<proteinExistence type="predicted"/>
<dbReference type="SUPFAM" id="SSF55729">
    <property type="entry name" value="Acyl-CoA N-acyltransferases (Nat)"/>
    <property type="match status" value="1"/>
</dbReference>
<evidence type="ECO:0000313" key="2">
    <source>
        <dbReference type="EMBL" id="MBB5842048.1"/>
    </source>
</evidence>
<dbReference type="PROSITE" id="PS51186">
    <property type="entry name" value="GNAT"/>
    <property type="match status" value="1"/>
</dbReference>
<dbReference type="Proteomes" id="UP000536685">
    <property type="component" value="Unassembled WGS sequence"/>
</dbReference>
<organism evidence="2 3">
    <name type="scientific">Conyzicola lurida</name>
    <dbReference type="NCBI Taxonomy" id="1172621"/>
    <lineage>
        <taxon>Bacteria</taxon>
        <taxon>Bacillati</taxon>
        <taxon>Actinomycetota</taxon>
        <taxon>Actinomycetes</taxon>
        <taxon>Micrococcales</taxon>
        <taxon>Microbacteriaceae</taxon>
        <taxon>Conyzicola</taxon>
    </lineage>
</organism>
<gene>
    <name evidence="2" type="ORF">HD599_000371</name>
</gene>
<comment type="caution">
    <text evidence="2">The sequence shown here is derived from an EMBL/GenBank/DDBJ whole genome shotgun (WGS) entry which is preliminary data.</text>
</comment>
<sequence>MTEQLSVHALAPDDREFFRALAQDARVIRFVGDGAPWSDDYVRQRFDTALDGGTPDHGLRWFIASADDTRVGLLALTVHGDETELGYWIAPEHWGKGYAGRLVEHAVDLTPGQLAATVHRDNAASQRVLERAGFTRRGTAPSGELRFVR</sequence>
<feature type="domain" description="N-acetyltransferase" evidence="1">
    <location>
        <begin position="5"/>
        <end position="149"/>
    </location>
</feature>
<reference evidence="2 3" key="1">
    <citation type="submission" date="2020-08" db="EMBL/GenBank/DDBJ databases">
        <title>Sequencing the genomes of 1000 actinobacteria strains.</title>
        <authorList>
            <person name="Klenk H.-P."/>
        </authorList>
    </citation>
    <scope>NUCLEOTIDE SEQUENCE [LARGE SCALE GENOMIC DNA]</scope>
    <source>
        <strain evidence="2 3">DSM 105784</strain>
    </source>
</reference>
<accession>A0A841AI77</accession>
<protein>
    <submittedName>
        <fullName evidence="2">RimJ/RimL family protein N-acetyltransferase</fullName>
    </submittedName>
</protein>
<dbReference type="Pfam" id="PF13302">
    <property type="entry name" value="Acetyltransf_3"/>
    <property type="match status" value="1"/>
</dbReference>
<dbReference type="InterPro" id="IPR000182">
    <property type="entry name" value="GNAT_dom"/>
</dbReference>